<dbReference type="EMBL" id="JBHSWU010000041">
    <property type="protein sequence ID" value="MFC6723734.1"/>
    <property type="molecule type" value="Genomic_DNA"/>
</dbReference>
<dbReference type="PANTHER" id="PTHR43297">
    <property type="entry name" value="OLIGOPEPTIDE TRANSPORT ATP-BINDING PROTEIN APPD"/>
    <property type="match status" value="1"/>
</dbReference>
<evidence type="ECO:0000256" key="3">
    <source>
        <dbReference type="ARBA" id="ARBA00022475"/>
    </source>
</evidence>
<evidence type="ECO:0000256" key="6">
    <source>
        <dbReference type="ARBA" id="ARBA00023136"/>
    </source>
</evidence>
<dbReference type="AlphaFoldDB" id="A0ABD5RWB4"/>
<dbReference type="NCBIfam" id="TIGR01727">
    <property type="entry name" value="oligo_HPY"/>
    <property type="match status" value="2"/>
</dbReference>
<dbReference type="CDD" id="cd03257">
    <property type="entry name" value="ABC_NikE_OppD_transporters"/>
    <property type="match status" value="2"/>
</dbReference>
<dbReference type="PANTHER" id="PTHR43297:SF2">
    <property type="entry name" value="DIPEPTIDE TRANSPORT ATP-BINDING PROTEIN DPPD"/>
    <property type="match status" value="1"/>
</dbReference>
<dbReference type="Pfam" id="PF08352">
    <property type="entry name" value="oligo_HPY"/>
    <property type="match status" value="2"/>
</dbReference>
<keyword evidence="9" id="KW-1185">Reference proteome</keyword>
<comment type="caution">
    <text evidence="8">The sequence shown here is derived from an EMBL/GenBank/DDBJ whole genome shotgun (WGS) entry which is preliminary data.</text>
</comment>
<keyword evidence="5 8" id="KW-0067">ATP-binding</keyword>
<dbReference type="InterPro" id="IPR003593">
    <property type="entry name" value="AAA+_ATPase"/>
</dbReference>
<dbReference type="FunFam" id="3.40.50.300:FF:000016">
    <property type="entry name" value="Oligopeptide ABC transporter ATP-binding component"/>
    <property type="match status" value="1"/>
</dbReference>
<accession>A0ABD5RWB4</accession>
<feature type="domain" description="ABC transporter" evidence="7">
    <location>
        <begin position="369"/>
        <end position="613"/>
    </location>
</feature>
<dbReference type="InterPro" id="IPR003439">
    <property type="entry name" value="ABC_transporter-like_ATP-bd"/>
</dbReference>
<dbReference type="InterPro" id="IPR017871">
    <property type="entry name" value="ABC_transporter-like_CS"/>
</dbReference>
<dbReference type="PROSITE" id="PS00211">
    <property type="entry name" value="ABC_TRANSPORTER_1"/>
    <property type="match status" value="2"/>
</dbReference>
<dbReference type="InterPro" id="IPR013563">
    <property type="entry name" value="Oligopep_ABC_C"/>
</dbReference>
<dbReference type="Pfam" id="PF00005">
    <property type="entry name" value="ABC_tran"/>
    <property type="match status" value="2"/>
</dbReference>
<evidence type="ECO:0000256" key="1">
    <source>
        <dbReference type="ARBA" id="ARBA00004202"/>
    </source>
</evidence>
<evidence type="ECO:0000313" key="9">
    <source>
        <dbReference type="Proteomes" id="UP001596328"/>
    </source>
</evidence>
<evidence type="ECO:0000259" key="7">
    <source>
        <dbReference type="PROSITE" id="PS50893"/>
    </source>
</evidence>
<reference evidence="8 9" key="1">
    <citation type="journal article" date="2019" name="Int. J. Syst. Evol. Microbiol.">
        <title>The Global Catalogue of Microorganisms (GCM) 10K type strain sequencing project: providing services to taxonomists for standard genome sequencing and annotation.</title>
        <authorList>
            <consortium name="The Broad Institute Genomics Platform"/>
            <consortium name="The Broad Institute Genome Sequencing Center for Infectious Disease"/>
            <person name="Wu L."/>
            <person name="Ma J."/>
        </authorList>
    </citation>
    <scope>NUCLEOTIDE SEQUENCE [LARGE SCALE GENOMIC DNA]</scope>
    <source>
        <strain evidence="8 9">NBRC 111368</strain>
    </source>
</reference>
<dbReference type="Proteomes" id="UP001596328">
    <property type="component" value="Unassembled WGS sequence"/>
</dbReference>
<dbReference type="GO" id="GO:0005886">
    <property type="term" value="C:plasma membrane"/>
    <property type="evidence" value="ECO:0007669"/>
    <property type="project" value="UniProtKB-SubCell"/>
</dbReference>
<evidence type="ECO:0000256" key="4">
    <source>
        <dbReference type="ARBA" id="ARBA00022741"/>
    </source>
</evidence>
<feature type="domain" description="ABC transporter" evidence="7">
    <location>
        <begin position="7"/>
        <end position="256"/>
    </location>
</feature>
<keyword evidence="3" id="KW-1003">Cell membrane</keyword>
<dbReference type="InterPro" id="IPR027417">
    <property type="entry name" value="P-loop_NTPase"/>
</dbReference>
<evidence type="ECO:0000256" key="2">
    <source>
        <dbReference type="ARBA" id="ARBA00022448"/>
    </source>
</evidence>
<dbReference type="SMART" id="SM00382">
    <property type="entry name" value="AAA"/>
    <property type="match status" value="2"/>
</dbReference>
<evidence type="ECO:0000313" key="8">
    <source>
        <dbReference type="EMBL" id="MFC6723734.1"/>
    </source>
</evidence>
<dbReference type="Gene3D" id="3.40.50.300">
    <property type="entry name" value="P-loop containing nucleotide triphosphate hydrolases"/>
    <property type="match status" value="2"/>
</dbReference>
<gene>
    <name evidence="8" type="ORF">ACFQE1_04935</name>
</gene>
<dbReference type="GO" id="GO:0005524">
    <property type="term" value="F:ATP binding"/>
    <property type="evidence" value="ECO:0007669"/>
    <property type="project" value="UniProtKB-KW"/>
</dbReference>
<dbReference type="SUPFAM" id="SSF52540">
    <property type="entry name" value="P-loop containing nucleoside triphosphate hydrolases"/>
    <property type="match status" value="2"/>
</dbReference>
<keyword evidence="6" id="KW-0472">Membrane</keyword>
<dbReference type="PROSITE" id="PS50893">
    <property type="entry name" value="ABC_TRANSPORTER_2"/>
    <property type="match status" value="2"/>
</dbReference>
<sequence length="700" mass="78804">MTDKPVLEVDDLSIRYETRGNDIQAVSDASFSIDSNDFLGLVGESGCGKSTIAQSIIGALDANGQVDSGRIMYKGTPIQNYTEEEFNREVRWSEISFIPQSAMNSLDPTRRIASQALELAHVHTDWSKDRALNELREMFETVGLPRDRVNEYPYQFSGGMKQRAVIALSLFLQPSLVIADEPTTALDVIMQDQILEYFNKIKQEQETSLLLITHDISVVFETCDSMAIMHGGQVAESGRVSDIHGNPRHPYSILLQGAFPDIRQPNKKLQVIEGDPPVQEGSVDHCTFANRCPWAKKECRAEEPPLVEMPDGNDHRSSCIRWDEIPSLSSDYLDREEDQPAPTQSHSGSQDEEPLLELRGMDRHFSTSANLIDELRSLFGNGYSDQLQAVDDVDMELRRNEVQGIIGESGCGKSTLLRTVMGIHQPTGGELIYKGTPMTQFSKEDWNKYRKEVQIIFQDPFNSFNPQFTVRDILREPLKIHDQPYDDEFLRQRLSDVHLNPPNEYLHRRASRLSGGEKQRVAIAKALVLDPEIILADEPVSMLDVSTQAAVLNLLDELTEKHGIAMFYVSHDLSTVSYICQQVNVMYLGRVIERAPTSELLEEPKHPYTSALIDAIPIPDPQSTRAKPNLSGTPSDPIDLPTGCRFKDRCPKRMDICEENPQNVAANSGGDHQVACHLYYDHHEKMTRNQEINSNVVEQD</sequence>
<protein>
    <submittedName>
        <fullName evidence="8">ABC transporter ATP-binding protein</fullName>
    </submittedName>
</protein>
<proteinExistence type="predicted"/>
<organism evidence="8 9">
    <name type="scientific">Halobium palmae</name>
    <dbReference type="NCBI Taxonomy" id="1776492"/>
    <lineage>
        <taxon>Archaea</taxon>
        <taxon>Methanobacteriati</taxon>
        <taxon>Methanobacteriota</taxon>
        <taxon>Stenosarchaea group</taxon>
        <taxon>Halobacteria</taxon>
        <taxon>Halobacteriales</taxon>
        <taxon>Haloferacaceae</taxon>
        <taxon>Halobium</taxon>
    </lineage>
</organism>
<name>A0ABD5RWB4_9EURY</name>
<dbReference type="InterPro" id="IPR050388">
    <property type="entry name" value="ABC_Ni/Peptide_Import"/>
</dbReference>
<keyword evidence="2" id="KW-0813">Transport</keyword>
<evidence type="ECO:0000256" key="5">
    <source>
        <dbReference type="ARBA" id="ARBA00022840"/>
    </source>
</evidence>
<comment type="subcellular location">
    <subcellularLocation>
        <location evidence="1">Cell membrane</location>
        <topology evidence="1">Peripheral membrane protein</topology>
    </subcellularLocation>
</comment>
<dbReference type="NCBIfam" id="NF008453">
    <property type="entry name" value="PRK11308.1"/>
    <property type="match status" value="2"/>
</dbReference>
<keyword evidence="4" id="KW-0547">Nucleotide-binding</keyword>